<feature type="transmembrane region" description="Helical" evidence="2">
    <location>
        <begin position="181"/>
        <end position="205"/>
    </location>
</feature>
<keyword evidence="5" id="KW-1185">Reference proteome</keyword>
<dbReference type="Pfam" id="PF04536">
    <property type="entry name" value="TPM_phosphatase"/>
    <property type="match status" value="1"/>
</dbReference>
<gene>
    <name evidence="4" type="ORF">GCM10009784_06720</name>
</gene>
<comment type="caution">
    <text evidence="4">The sequence shown here is derived from an EMBL/GenBank/DDBJ whole genome shotgun (WGS) entry which is preliminary data.</text>
</comment>
<evidence type="ECO:0000256" key="2">
    <source>
        <dbReference type="SAM" id="Phobius"/>
    </source>
</evidence>
<name>A0ABN3AQA0_9MICC</name>
<dbReference type="InterPro" id="IPR007621">
    <property type="entry name" value="TPM_dom"/>
</dbReference>
<evidence type="ECO:0000256" key="1">
    <source>
        <dbReference type="SAM" id="MobiDB-lite"/>
    </source>
</evidence>
<evidence type="ECO:0000259" key="3">
    <source>
        <dbReference type="Pfam" id="PF04536"/>
    </source>
</evidence>
<evidence type="ECO:0000313" key="5">
    <source>
        <dbReference type="Proteomes" id="UP001500974"/>
    </source>
</evidence>
<protein>
    <recommendedName>
        <fullName evidence="3">TPM domain-containing protein</fullName>
    </recommendedName>
</protein>
<proteinExistence type="predicted"/>
<feature type="compositionally biased region" description="Gly residues" evidence="1">
    <location>
        <begin position="282"/>
        <end position="297"/>
    </location>
</feature>
<dbReference type="EMBL" id="BAAAON010000001">
    <property type="protein sequence ID" value="GAA2173224.1"/>
    <property type="molecule type" value="Genomic_DNA"/>
</dbReference>
<evidence type="ECO:0000313" key="4">
    <source>
        <dbReference type="EMBL" id="GAA2173224.1"/>
    </source>
</evidence>
<keyword evidence="2" id="KW-0812">Transmembrane</keyword>
<accession>A0ABN3AQA0</accession>
<feature type="domain" description="TPM" evidence="3">
    <location>
        <begin position="46"/>
        <end position="168"/>
    </location>
</feature>
<feature type="region of interest" description="Disordered" evidence="1">
    <location>
        <begin position="274"/>
        <end position="297"/>
    </location>
</feature>
<organism evidence="4 5">
    <name type="scientific">Arthrobacter parietis</name>
    <dbReference type="NCBI Taxonomy" id="271434"/>
    <lineage>
        <taxon>Bacteria</taxon>
        <taxon>Bacillati</taxon>
        <taxon>Actinomycetota</taxon>
        <taxon>Actinomycetes</taxon>
        <taxon>Micrococcales</taxon>
        <taxon>Micrococcaceae</taxon>
        <taxon>Arthrobacter</taxon>
    </lineage>
</organism>
<dbReference type="Gene3D" id="3.10.310.50">
    <property type="match status" value="1"/>
</dbReference>
<dbReference type="Proteomes" id="UP001500974">
    <property type="component" value="Unassembled WGS sequence"/>
</dbReference>
<sequence length="297" mass="31879">MQQGEFVRGTRTQGIGAAAAATLLLVLTGCGSEPATAPAPPTQGNVLDAAEVLTDQQEQELNALIEDRNRSTDATRVAVLTVENASGSIEDYARTVATEWEVGDDGANNGVLIVADTAERELRVETADGVREQFSDDEAEDVVEDVLEPAFADEEYAQGLTEAVEQIYLYADGQEPPSDPFAWVLPTSIVGAMVAFFGIVVAVIVRDSRRRRRLADEEIREAEESDPDLRLTDEQREAYRKYRYNHRKDDAVTNPAMWLPLYIASPALYSGGSSGTTSGSSFNGGGGFTGGGASGSY</sequence>
<keyword evidence="2" id="KW-1133">Transmembrane helix</keyword>
<reference evidence="4 5" key="1">
    <citation type="journal article" date="2019" name="Int. J. Syst. Evol. Microbiol.">
        <title>The Global Catalogue of Microorganisms (GCM) 10K type strain sequencing project: providing services to taxonomists for standard genome sequencing and annotation.</title>
        <authorList>
            <consortium name="The Broad Institute Genomics Platform"/>
            <consortium name="The Broad Institute Genome Sequencing Center for Infectious Disease"/>
            <person name="Wu L."/>
            <person name="Ma J."/>
        </authorList>
    </citation>
    <scope>NUCLEOTIDE SEQUENCE [LARGE SCALE GENOMIC DNA]</scope>
    <source>
        <strain evidence="4 5">JCM 14917</strain>
    </source>
</reference>
<dbReference type="PANTHER" id="PTHR30373">
    <property type="entry name" value="UPF0603 PROTEIN YGCG"/>
    <property type="match status" value="1"/>
</dbReference>
<dbReference type="PANTHER" id="PTHR30373:SF2">
    <property type="entry name" value="UPF0603 PROTEIN YGCG"/>
    <property type="match status" value="1"/>
</dbReference>
<keyword evidence="2" id="KW-0472">Membrane</keyword>